<dbReference type="AlphaFoldDB" id="A0A8H7E6J4"/>
<protein>
    <recommendedName>
        <fullName evidence="2">RNA polymerase II holoenzyme cyclin-like subunit</fullName>
    </recommendedName>
</protein>
<evidence type="ECO:0000313" key="7">
    <source>
        <dbReference type="Proteomes" id="UP000606974"/>
    </source>
</evidence>
<dbReference type="Proteomes" id="UP000606974">
    <property type="component" value="Unassembled WGS sequence"/>
</dbReference>
<evidence type="ECO:0000313" key="6">
    <source>
        <dbReference type="EMBL" id="KAF7510295.1"/>
    </source>
</evidence>
<name>A0A8H7E6J4_9EURO</name>
<evidence type="ECO:0000256" key="1">
    <source>
        <dbReference type="ARBA" id="ARBA00008638"/>
    </source>
</evidence>
<evidence type="ECO:0000256" key="2">
    <source>
        <dbReference type="ARBA" id="ARBA00014912"/>
    </source>
</evidence>
<dbReference type="Pfam" id="PF00134">
    <property type="entry name" value="Cyclin_N"/>
    <property type="match status" value="1"/>
</dbReference>
<sequence>MAANYWTSTQRQFWHFTPSQLVSIRSALAAQHAAVINQYPTSDPRHILIFLKDQLLRLSRRQSRQQCLATTLVYIHRYLLTHPLQTINPYLLLTTAFYLASKTEESPHHIRAVLGEARQFWPEFVPGDVSRIGEMEFSLISEMRSQLIIWHPYRTLIELKGPEKEGGLELSNDEVGTAWSIINDSYLTDLPLTCAPHTIAIMAIFLAVAFQPTNKVTAGVSGLPTFQIPSTPNPTINNTSPASFQGLGGRQGMSAVINGVMNSSASGRPIVNAATDSKMKSNTKPVPSEKMQRIIHFLAESSIDLEQIISATQQIVSLYEVWESYSEKAVKESLARVIRGRGLDK</sequence>
<dbReference type="PANTHER" id="PTHR10026">
    <property type="entry name" value="CYCLIN"/>
    <property type="match status" value="1"/>
</dbReference>
<dbReference type="Gene3D" id="1.10.472.10">
    <property type="entry name" value="Cyclin-like"/>
    <property type="match status" value="2"/>
</dbReference>
<dbReference type="PIRSF" id="PIRSF028758">
    <property type="entry name" value="Cyclin, C/H/G types"/>
    <property type="match status" value="1"/>
</dbReference>
<dbReference type="GO" id="GO:0016538">
    <property type="term" value="F:cyclin-dependent protein serine/threonine kinase regulator activity"/>
    <property type="evidence" value="ECO:0007669"/>
    <property type="project" value="InterPro"/>
</dbReference>
<comment type="similarity">
    <text evidence="1">Belongs to the cyclin family. Cyclin C subfamily.</text>
</comment>
<comment type="caution">
    <text evidence="6">The sequence shown here is derived from an EMBL/GenBank/DDBJ whole genome shotgun (WGS) entry which is preliminary data.</text>
</comment>
<dbReference type="InterPro" id="IPR043198">
    <property type="entry name" value="Cyclin/Ssn8"/>
</dbReference>
<dbReference type="SUPFAM" id="SSF47954">
    <property type="entry name" value="Cyclin-like"/>
    <property type="match status" value="2"/>
</dbReference>
<dbReference type="InterPro" id="IPR013763">
    <property type="entry name" value="Cyclin-like_dom"/>
</dbReference>
<proteinExistence type="inferred from homology"/>
<dbReference type="InterPro" id="IPR036915">
    <property type="entry name" value="Cyclin-like_sf"/>
</dbReference>
<dbReference type="CDD" id="cd20546">
    <property type="entry name" value="CYCLIN_SpCG1C_ScCTK2-like_rpt2"/>
    <property type="match status" value="1"/>
</dbReference>
<comment type="function">
    <text evidence="3">Component of the SRB8-11 complex. The SRB8-11 complex is a regulatory module of the Mediator complex which is itself involved in regulation of basal and activated RNA polymerase II-dependent transcription. The SRB8-11 complex may be involved in the transcriptional repression of a subset of genes regulated by Mediator. It may inhibit the association of the Mediator complex with RNA polymerase II to form the holoenzyme complex. The SRB8-11 complex phosphorylates the C-terminal domain (CTD) of the largest subunit of RNA polymerase II.</text>
</comment>
<feature type="domain" description="Cyclin-like" evidence="5">
    <location>
        <begin position="53"/>
        <end position="141"/>
    </location>
</feature>
<gene>
    <name evidence="6" type="ORF">GJ744_006791</name>
</gene>
<evidence type="ECO:0000256" key="3">
    <source>
        <dbReference type="ARBA" id="ARBA00025278"/>
    </source>
</evidence>
<keyword evidence="7" id="KW-1185">Reference proteome</keyword>
<keyword evidence="4" id="KW-0195">Cyclin</keyword>
<dbReference type="InterPro" id="IPR006671">
    <property type="entry name" value="Cyclin_N"/>
</dbReference>
<dbReference type="SMART" id="SM00385">
    <property type="entry name" value="CYCLIN"/>
    <property type="match status" value="1"/>
</dbReference>
<dbReference type="EMBL" id="JAACFV010000031">
    <property type="protein sequence ID" value="KAF7510295.1"/>
    <property type="molecule type" value="Genomic_DNA"/>
</dbReference>
<dbReference type="OrthoDB" id="10266018at2759"/>
<evidence type="ECO:0000256" key="4">
    <source>
        <dbReference type="RuleBase" id="RU000383"/>
    </source>
</evidence>
<evidence type="ECO:0000259" key="5">
    <source>
        <dbReference type="SMART" id="SM00385"/>
    </source>
</evidence>
<accession>A0A8H7E6J4</accession>
<reference evidence="6" key="1">
    <citation type="submission" date="2020-02" db="EMBL/GenBank/DDBJ databases">
        <authorList>
            <person name="Palmer J.M."/>
        </authorList>
    </citation>
    <scope>NUCLEOTIDE SEQUENCE</scope>
    <source>
        <strain evidence="6">EPUS1.4</strain>
        <tissue evidence="6">Thallus</tissue>
    </source>
</reference>
<dbReference type="GO" id="GO:0006357">
    <property type="term" value="P:regulation of transcription by RNA polymerase II"/>
    <property type="evidence" value="ECO:0007669"/>
    <property type="project" value="InterPro"/>
</dbReference>
<organism evidence="6 7">
    <name type="scientific">Endocarpon pusillum</name>
    <dbReference type="NCBI Taxonomy" id="364733"/>
    <lineage>
        <taxon>Eukaryota</taxon>
        <taxon>Fungi</taxon>
        <taxon>Dikarya</taxon>
        <taxon>Ascomycota</taxon>
        <taxon>Pezizomycotina</taxon>
        <taxon>Eurotiomycetes</taxon>
        <taxon>Chaetothyriomycetidae</taxon>
        <taxon>Verrucariales</taxon>
        <taxon>Verrucariaceae</taxon>
        <taxon>Endocarpon</taxon>
    </lineage>
</organism>